<accession>A0A076L4I7</accession>
<evidence type="ECO:0000256" key="1">
    <source>
        <dbReference type="ARBA" id="ARBA00004141"/>
    </source>
</evidence>
<evidence type="ECO:0000256" key="8">
    <source>
        <dbReference type="ARBA" id="ARBA00023136"/>
    </source>
</evidence>
<protein>
    <recommendedName>
        <fullName evidence="3">NADH-ubiquinone oxidoreductase chain 4L</fullName>
    </recommendedName>
    <alternativeName>
        <fullName evidence="9">NADH dehydrogenase subunit 4L</fullName>
    </alternativeName>
</protein>
<evidence type="ECO:0000256" key="4">
    <source>
        <dbReference type="ARBA" id="ARBA00022692"/>
    </source>
</evidence>
<comment type="similarity">
    <text evidence="2">Belongs to the complex I subunit 4L family.</text>
</comment>
<evidence type="ECO:0000256" key="6">
    <source>
        <dbReference type="ARBA" id="ARBA00022989"/>
    </source>
</evidence>
<evidence type="ECO:0000256" key="7">
    <source>
        <dbReference type="ARBA" id="ARBA00023027"/>
    </source>
</evidence>
<evidence type="ECO:0000256" key="2">
    <source>
        <dbReference type="ARBA" id="ARBA00010519"/>
    </source>
</evidence>
<dbReference type="EMBL" id="KM044501">
    <property type="protein sequence ID" value="AIJ03000.1"/>
    <property type="molecule type" value="Genomic_DNA"/>
</dbReference>
<comment type="catalytic activity">
    <reaction evidence="10">
        <text>a ubiquinone + NADH + 5 H(+)(in) = a ubiquinol + NAD(+) + 4 H(+)(out)</text>
        <dbReference type="Rhea" id="RHEA:29091"/>
        <dbReference type="Rhea" id="RHEA-COMP:9565"/>
        <dbReference type="Rhea" id="RHEA-COMP:9566"/>
        <dbReference type="ChEBI" id="CHEBI:15378"/>
        <dbReference type="ChEBI" id="CHEBI:16389"/>
        <dbReference type="ChEBI" id="CHEBI:17976"/>
        <dbReference type="ChEBI" id="CHEBI:57540"/>
        <dbReference type="ChEBI" id="CHEBI:57945"/>
        <dbReference type="EC" id="7.1.1.2"/>
    </reaction>
</comment>
<reference evidence="12" key="1">
    <citation type="journal article" date="2014" name="Gene">
        <title>Shotgun assembly of the assassin bug Brontostoma colossus mitochondrial genome (Heteroptera, Reduviidae).</title>
        <authorList>
            <person name="Kocher A."/>
            <person name="Kamilari M."/>
            <person name="Lhuillier E."/>
            <person name="Coissac E."/>
            <person name="Peneau J."/>
            <person name="Chave J."/>
            <person name="Murienne J."/>
        </authorList>
    </citation>
    <scope>NUCLEOTIDE SEQUENCE</scope>
</reference>
<feature type="transmembrane region" description="Helical" evidence="11">
    <location>
        <begin position="57"/>
        <end position="78"/>
    </location>
</feature>
<evidence type="ECO:0000313" key="12">
    <source>
        <dbReference type="EMBL" id="AIJ03000.1"/>
    </source>
</evidence>
<keyword evidence="5" id="KW-1278">Translocase</keyword>
<organism evidence="12">
    <name type="scientific">Brontostoma colossus</name>
    <dbReference type="NCBI Taxonomy" id="1532881"/>
    <lineage>
        <taxon>Eukaryota</taxon>
        <taxon>Metazoa</taxon>
        <taxon>Ecdysozoa</taxon>
        <taxon>Arthropoda</taxon>
        <taxon>Hexapoda</taxon>
        <taxon>Insecta</taxon>
        <taxon>Pterygota</taxon>
        <taxon>Neoptera</taxon>
        <taxon>Paraneoptera</taxon>
        <taxon>Hemiptera</taxon>
        <taxon>Heteroptera</taxon>
        <taxon>Panheteroptera</taxon>
        <taxon>Cimicomorpha</taxon>
        <taxon>Reduviidae</taxon>
        <taxon>Ectrichodiinae</taxon>
        <taxon>Brontostoma</taxon>
    </lineage>
</organism>
<geneLocation type="mitochondrion" evidence="12"/>
<evidence type="ECO:0000256" key="11">
    <source>
        <dbReference type="SAM" id="Phobius"/>
    </source>
</evidence>
<feature type="transmembrane region" description="Helical" evidence="11">
    <location>
        <begin position="33"/>
        <end position="51"/>
    </location>
</feature>
<comment type="subcellular location">
    <subcellularLocation>
        <location evidence="1">Membrane</location>
        <topology evidence="1">Multi-pass membrane protein</topology>
    </subcellularLocation>
</comment>
<dbReference type="Pfam" id="PF00420">
    <property type="entry name" value="Oxidored_q2"/>
    <property type="match status" value="1"/>
</dbReference>
<evidence type="ECO:0000256" key="3">
    <source>
        <dbReference type="ARBA" id="ARBA00016612"/>
    </source>
</evidence>
<dbReference type="InterPro" id="IPR039428">
    <property type="entry name" value="NUOK/Mnh_C1-like"/>
</dbReference>
<dbReference type="GO" id="GO:0016020">
    <property type="term" value="C:membrane"/>
    <property type="evidence" value="ECO:0007669"/>
    <property type="project" value="UniProtKB-SubCell"/>
</dbReference>
<keyword evidence="7" id="KW-0520">NAD</keyword>
<name>A0A076L4I7_9HEMI</name>
<dbReference type="GO" id="GO:0008137">
    <property type="term" value="F:NADH dehydrogenase (ubiquinone) activity"/>
    <property type="evidence" value="ECO:0007669"/>
    <property type="project" value="UniProtKB-EC"/>
</dbReference>
<dbReference type="CTD" id="4539"/>
<dbReference type="AlphaFoldDB" id="A0A076L4I7"/>
<gene>
    <name evidence="12" type="primary">ND4L</name>
</gene>
<feature type="transmembrane region" description="Helical" evidence="11">
    <location>
        <begin position="6"/>
        <end position="26"/>
    </location>
</feature>
<sequence>MFNCVILFMFFSGFIIFCSMNYHLLLTLIGLEFLGLSLFFNFFLFLSYYNFSYYYVLVFLTFMVCESVIGLSILVSMIRSHGNDLVSSLSILGW</sequence>
<keyword evidence="12" id="KW-0496">Mitochondrion</keyword>
<dbReference type="RefSeq" id="YP_009054392.1">
    <property type="nucleotide sequence ID" value="NC_024745.1"/>
</dbReference>
<keyword evidence="4 11" id="KW-0812">Transmembrane</keyword>
<evidence type="ECO:0000256" key="5">
    <source>
        <dbReference type="ARBA" id="ARBA00022967"/>
    </source>
</evidence>
<dbReference type="Gene3D" id="1.10.287.3510">
    <property type="match status" value="1"/>
</dbReference>
<dbReference type="GeneID" id="20159604"/>
<keyword evidence="6 11" id="KW-1133">Transmembrane helix</keyword>
<keyword evidence="8 11" id="KW-0472">Membrane</keyword>
<evidence type="ECO:0000256" key="10">
    <source>
        <dbReference type="ARBA" id="ARBA00049551"/>
    </source>
</evidence>
<evidence type="ECO:0000256" key="9">
    <source>
        <dbReference type="ARBA" id="ARBA00031586"/>
    </source>
</evidence>
<proteinExistence type="inferred from homology"/>